<keyword evidence="2 5" id="KW-0812">Transmembrane</keyword>
<organism evidence="8 9">
    <name type="scientific">Branchiostoma lanceolatum</name>
    <name type="common">Common lancelet</name>
    <name type="synonym">Amphioxus lanceolatum</name>
    <dbReference type="NCBI Taxonomy" id="7740"/>
    <lineage>
        <taxon>Eukaryota</taxon>
        <taxon>Metazoa</taxon>
        <taxon>Chordata</taxon>
        <taxon>Cephalochordata</taxon>
        <taxon>Leptocardii</taxon>
        <taxon>Amphioxiformes</taxon>
        <taxon>Branchiostomatidae</taxon>
        <taxon>Branchiostoma</taxon>
    </lineage>
</organism>
<evidence type="ECO:0000256" key="5">
    <source>
        <dbReference type="PROSITE-ProRule" id="PRU00205"/>
    </source>
</evidence>
<dbReference type="AlphaFoldDB" id="A0A8K0A8I3"/>
<feature type="transmembrane region" description="Helical" evidence="6">
    <location>
        <begin position="165"/>
        <end position="184"/>
    </location>
</feature>
<evidence type="ECO:0000256" key="1">
    <source>
        <dbReference type="ARBA" id="ARBA00004141"/>
    </source>
</evidence>
<dbReference type="PROSITE" id="PS50922">
    <property type="entry name" value="TLC"/>
    <property type="match status" value="1"/>
</dbReference>
<accession>A0A8K0A8I3</accession>
<protein>
    <submittedName>
        <fullName evidence="8">TMEM56 protein</fullName>
    </submittedName>
</protein>
<keyword evidence="4 5" id="KW-0472">Membrane</keyword>
<feature type="domain" description="TLC" evidence="7">
    <location>
        <begin position="89"/>
        <end position="294"/>
    </location>
</feature>
<dbReference type="EMBL" id="OV696691">
    <property type="protein sequence ID" value="CAH1268303.1"/>
    <property type="molecule type" value="Genomic_DNA"/>
</dbReference>
<keyword evidence="3 6" id="KW-1133">Transmembrane helix</keyword>
<feature type="transmembrane region" description="Helical" evidence="6">
    <location>
        <begin position="266"/>
        <end position="287"/>
    </location>
</feature>
<feature type="transmembrane region" description="Helical" evidence="6">
    <location>
        <begin position="136"/>
        <end position="153"/>
    </location>
</feature>
<comment type="subcellular location">
    <subcellularLocation>
        <location evidence="1">Membrane</location>
        <topology evidence="1">Multi-pass membrane protein</topology>
    </subcellularLocation>
</comment>
<keyword evidence="9" id="KW-1185">Reference proteome</keyword>
<dbReference type="Pfam" id="PF03798">
    <property type="entry name" value="TRAM_LAG1_CLN8"/>
    <property type="match status" value="1"/>
</dbReference>
<gene>
    <name evidence="8" type="primary">TMEM56</name>
    <name evidence="8" type="ORF">BLAG_LOCUS21288</name>
</gene>
<evidence type="ECO:0000256" key="4">
    <source>
        <dbReference type="ARBA" id="ARBA00023136"/>
    </source>
</evidence>
<dbReference type="Proteomes" id="UP000838412">
    <property type="component" value="Chromosome 6"/>
</dbReference>
<dbReference type="PANTHER" id="PTHR13439:SF0">
    <property type="entry name" value="TOPOISOMERASE I DAMAGE AFFECTED PROTEIN 4"/>
    <property type="match status" value="1"/>
</dbReference>
<dbReference type="OrthoDB" id="10266980at2759"/>
<dbReference type="SMART" id="SM00724">
    <property type="entry name" value="TLC"/>
    <property type="match status" value="1"/>
</dbReference>
<evidence type="ECO:0000313" key="9">
    <source>
        <dbReference type="Proteomes" id="UP000838412"/>
    </source>
</evidence>
<proteinExistence type="predicted"/>
<dbReference type="GO" id="GO:0055088">
    <property type="term" value="P:lipid homeostasis"/>
    <property type="evidence" value="ECO:0007669"/>
    <property type="project" value="TreeGrafter"/>
</dbReference>
<evidence type="ECO:0000313" key="8">
    <source>
        <dbReference type="EMBL" id="CAH1268303.1"/>
    </source>
</evidence>
<feature type="transmembrane region" description="Helical" evidence="6">
    <location>
        <begin position="224"/>
        <end position="246"/>
    </location>
</feature>
<evidence type="ECO:0000256" key="2">
    <source>
        <dbReference type="ARBA" id="ARBA00022692"/>
    </source>
</evidence>
<evidence type="ECO:0000256" key="6">
    <source>
        <dbReference type="SAM" id="Phobius"/>
    </source>
</evidence>
<dbReference type="InterPro" id="IPR006634">
    <property type="entry name" value="TLC-dom"/>
</dbReference>
<dbReference type="InterPro" id="IPR050846">
    <property type="entry name" value="TLCD"/>
</dbReference>
<reference evidence="8" key="1">
    <citation type="submission" date="2022-01" db="EMBL/GenBank/DDBJ databases">
        <authorList>
            <person name="Braso-Vives M."/>
        </authorList>
    </citation>
    <scope>NUCLEOTIDE SEQUENCE</scope>
</reference>
<evidence type="ECO:0000259" key="7">
    <source>
        <dbReference type="PROSITE" id="PS50922"/>
    </source>
</evidence>
<evidence type="ECO:0000256" key="3">
    <source>
        <dbReference type="ARBA" id="ARBA00022989"/>
    </source>
</evidence>
<dbReference type="GO" id="GO:0005783">
    <property type="term" value="C:endoplasmic reticulum"/>
    <property type="evidence" value="ECO:0007669"/>
    <property type="project" value="TreeGrafter"/>
</dbReference>
<dbReference type="GO" id="GO:0016020">
    <property type="term" value="C:membrane"/>
    <property type="evidence" value="ECO:0007669"/>
    <property type="project" value="UniProtKB-SubCell"/>
</dbReference>
<name>A0A8K0A8I3_BRALA</name>
<sequence length="300" mass="34761">MVRSRVTYLSGWVVFRVSTQTIAGRCSRESVSPPAGTLAMYLRLFPSSTDPLYTYTCLGAFLGSLGIYEVLSPWVSRRVTSCYERLPRAQQFEWNNKITATINDVLCTVFTMYAMFFDDKLRYDDLRSDSHWCKLAGAIILGYFIADILEMFWRPKIKWDTSMFLHHLAAAIMTYVTLFWYSFAQFYGTILMMMEASSPFLNIRNLLLLAGWSKSSRPYTSVSALFVITFFVFRVAIIPPFWYAVIHQIRVNPDVHLPEFRVGRDVGLLTAIVLNALNVYWFTFILAKTKRKLFPLKHKE</sequence>
<dbReference type="PANTHER" id="PTHR13439">
    <property type="entry name" value="CT120 PROTEIN"/>
    <property type="match status" value="1"/>
</dbReference>